<keyword evidence="3" id="KW-1185">Reference proteome</keyword>
<dbReference type="Proteomes" id="UP000479000">
    <property type="component" value="Unassembled WGS sequence"/>
</dbReference>
<feature type="region of interest" description="Disordered" evidence="1">
    <location>
        <begin position="58"/>
        <end position="79"/>
    </location>
</feature>
<evidence type="ECO:0000313" key="3">
    <source>
        <dbReference type="Proteomes" id="UP000479000"/>
    </source>
</evidence>
<dbReference type="AlphaFoldDB" id="A0A6H5GD02"/>
<accession>A0A6H5GD02</accession>
<evidence type="ECO:0000313" key="2">
    <source>
        <dbReference type="EMBL" id="CAA9999505.1"/>
    </source>
</evidence>
<dbReference type="EMBL" id="CADCXU010008901">
    <property type="protein sequence ID" value="CAA9999505.1"/>
    <property type="molecule type" value="Genomic_DNA"/>
</dbReference>
<evidence type="ECO:0000256" key="1">
    <source>
        <dbReference type="SAM" id="MobiDB-lite"/>
    </source>
</evidence>
<organism evidence="2 3">
    <name type="scientific">Nesidiocoris tenuis</name>
    <dbReference type="NCBI Taxonomy" id="355587"/>
    <lineage>
        <taxon>Eukaryota</taxon>
        <taxon>Metazoa</taxon>
        <taxon>Ecdysozoa</taxon>
        <taxon>Arthropoda</taxon>
        <taxon>Hexapoda</taxon>
        <taxon>Insecta</taxon>
        <taxon>Pterygota</taxon>
        <taxon>Neoptera</taxon>
        <taxon>Paraneoptera</taxon>
        <taxon>Hemiptera</taxon>
        <taxon>Heteroptera</taxon>
        <taxon>Panheteroptera</taxon>
        <taxon>Cimicomorpha</taxon>
        <taxon>Miridae</taxon>
        <taxon>Dicyphina</taxon>
        <taxon>Nesidiocoris</taxon>
    </lineage>
</organism>
<gene>
    <name evidence="2" type="ORF">NTEN_LOCUS5788</name>
</gene>
<reference evidence="2 3" key="1">
    <citation type="submission" date="2020-02" db="EMBL/GenBank/DDBJ databases">
        <authorList>
            <person name="Ferguson B K."/>
        </authorList>
    </citation>
    <scope>NUCLEOTIDE SEQUENCE [LARGE SCALE GENOMIC DNA]</scope>
</reference>
<proteinExistence type="predicted"/>
<sequence>MLPKLKWKKKFRIFLKFLDFDISISKIRANRNRRIDRAGLAEIAFRVRSDTHDVAIRREDGPRSDNQRPISGPAIRSDRDRIRDGFPARNAILLIGANRCIRRWYNLYT</sequence>
<protein>
    <submittedName>
        <fullName evidence="2">Uncharacterized protein</fullName>
    </submittedName>
</protein>
<name>A0A6H5GD02_9HEMI</name>